<organism evidence="2">
    <name type="scientific">Boseongicola sp. SB0664_bin_43</name>
    <dbReference type="NCBI Taxonomy" id="2604844"/>
    <lineage>
        <taxon>Bacteria</taxon>
        <taxon>Pseudomonadati</taxon>
        <taxon>Pseudomonadota</taxon>
        <taxon>Alphaproteobacteria</taxon>
        <taxon>Rhodobacterales</taxon>
        <taxon>Paracoccaceae</taxon>
        <taxon>Boseongicola</taxon>
    </lineage>
</organism>
<dbReference type="InterPro" id="IPR051604">
    <property type="entry name" value="Ergot_Alk_Oxidoreductase"/>
</dbReference>
<dbReference type="EMBL" id="VXRY01000570">
    <property type="protein sequence ID" value="MXY35136.1"/>
    <property type="molecule type" value="Genomic_DNA"/>
</dbReference>
<reference evidence="2" key="1">
    <citation type="submission" date="2019-09" db="EMBL/GenBank/DDBJ databases">
        <title>Characterisation of the sponge microbiome using genome-centric metagenomics.</title>
        <authorList>
            <person name="Engelberts J.P."/>
            <person name="Robbins S.J."/>
            <person name="De Goeij J.M."/>
            <person name="Aranda M."/>
            <person name="Bell S.C."/>
            <person name="Webster N.S."/>
        </authorList>
    </citation>
    <scope>NUCLEOTIDE SEQUENCE</scope>
    <source>
        <strain evidence="2">SB0664_bin_43</strain>
    </source>
</reference>
<feature type="domain" description="NmrA-like" evidence="1">
    <location>
        <begin position="10"/>
        <end position="228"/>
    </location>
</feature>
<dbReference type="SUPFAM" id="SSF51735">
    <property type="entry name" value="NAD(P)-binding Rossmann-fold domains"/>
    <property type="match status" value="1"/>
</dbReference>
<dbReference type="Gene3D" id="3.40.50.720">
    <property type="entry name" value="NAD(P)-binding Rossmann-like Domain"/>
    <property type="match status" value="1"/>
</dbReference>
<comment type="caution">
    <text evidence="2">The sequence shown here is derived from an EMBL/GenBank/DDBJ whole genome shotgun (WGS) entry which is preliminary data.</text>
</comment>
<proteinExistence type="predicted"/>
<evidence type="ECO:0000313" key="2">
    <source>
        <dbReference type="EMBL" id="MXY35136.1"/>
    </source>
</evidence>
<dbReference type="AlphaFoldDB" id="A0A6B0Y7M2"/>
<sequence>MNGQHGAVCLILGATGKVGSAILRNMAGAPNLSLRAAARTPEGRTKVSPHAHEVVNFDFEDPDSYGAALKGADRLFLLTGYSVDMLHQSKALIDRAAEAGVRWVVHLGTHAPDDTAFKHHAWHQLIERYIEWRGLGFVHLRPAMFMVNILDYAKANRDRPGVLIHYTGDTRVAWVDVEDIGRAAARILANPRKHDGATCFLDSEALSMAEVAAVLQEVTGQEWIFEHRDAAALLPRLQAAGREMTYAQSGVAFFRAVASGQARDVGKTHDTLQSLLGAPPARWRDFAKRHLEDFLR</sequence>
<accession>A0A6B0Y7M2</accession>
<dbReference type="Pfam" id="PF05368">
    <property type="entry name" value="NmrA"/>
    <property type="match status" value="1"/>
</dbReference>
<dbReference type="InterPro" id="IPR036291">
    <property type="entry name" value="NAD(P)-bd_dom_sf"/>
</dbReference>
<name>A0A6B0Y7M2_9RHOB</name>
<dbReference type="PANTHER" id="PTHR43162:SF1">
    <property type="entry name" value="PRESTALK A DIFFERENTIATION PROTEIN A"/>
    <property type="match status" value="1"/>
</dbReference>
<dbReference type="Gene3D" id="3.90.25.10">
    <property type="entry name" value="UDP-galactose 4-epimerase, domain 1"/>
    <property type="match status" value="1"/>
</dbReference>
<gene>
    <name evidence="2" type="ORF">F4Y60_13850</name>
</gene>
<protein>
    <submittedName>
        <fullName evidence="2">NAD(P)H-binding protein</fullName>
    </submittedName>
</protein>
<evidence type="ECO:0000259" key="1">
    <source>
        <dbReference type="Pfam" id="PF05368"/>
    </source>
</evidence>
<dbReference type="InterPro" id="IPR008030">
    <property type="entry name" value="NmrA-like"/>
</dbReference>
<dbReference type="PANTHER" id="PTHR43162">
    <property type="match status" value="1"/>
</dbReference>